<keyword evidence="1" id="KW-1185">Reference proteome</keyword>
<evidence type="ECO:0000313" key="2">
    <source>
        <dbReference type="WBParaSite" id="ACRNAN_scaffold2108.g23518.t1"/>
    </source>
</evidence>
<protein>
    <submittedName>
        <fullName evidence="2">Uncharacterized protein</fullName>
    </submittedName>
</protein>
<organism evidence="1 2">
    <name type="scientific">Acrobeloides nanus</name>
    <dbReference type="NCBI Taxonomy" id="290746"/>
    <lineage>
        <taxon>Eukaryota</taxon>
        <taxon>Metazoa</taxon>
        <taxon>Ecdysozoa</taxon>
        <taxon>Nematoda</taxon>
        <taxon>Chromadorea</taxon>
        <taxon>Rhabditida</taxon>
        <taxon>Tylenchina</taxon>
        <taxon>Cephalobomorpha</taxon>
        <taxon>Cephaloboidea</taxon>
        <taxon>Cephalobidae</taxon>
        <taxon>Acrobeloides</taxon>
    </lineage>
</organism>
<sequence length="146" mass="17042">MPIFAKNFNFLDSTEIERLSALKAHWEPSTKPSSDLNYKAYETQDFLRDNCPDVITVNLRWRNPIGEWPPNSPDLNPLDYAVWSILEEKACQKPHPNVESLKKALKKAWKEITLNGEDRGQLPEAPEGLHRCKRWPFWINLFVLLL</sequence>
<name>A0A914D8I8_9BILA</name>
<dbReference type="WBParaSite" id="ACRNAN_scaffold2108.g23518.t1">
    <property type="protein sequence ID" value="ACRNAN_scaffold2108.g23518.t1"/>
    <property type="gene ID" value="ACRNAN_scaffold2108.g23518"/>
</dbReference>
<dbReference type="Gene3D" id="3.30.420.10">
    <property type="entry name" value="Ribonuclease H-like superfamily/Ribonuclease H"/>
    <property type="match status" value="1"/>
</dbReference>
<proteinExistence type="predicted"/>
<accession>A0A914D8I8</accession>
<dbReference type="InterPro" id="IPR036397">
    <property type="entry name" value="RNaseH_sf"/>
</dbReference>
<dbReference type="Proteomes" id="UP000887540">
    <property type="component" value="Unplaced"/>
</dbReference>
<evidence type="ECO:0000313" key="1">
    <source>
        <dbReference type="Proteomes" id="UP000887540"/>
    </source>
</evidence>
<dbReference type="GO" id="GO:0003676">
    <property type="term" value="F:nucleic acid binding"/>
    <property type="evidence" value="ECO:0007669"/>
    <property type="project" value="InterPro"/>
</dbReference>
<dbReference type="AlphaFoldDB" id="A0A914D8I8"/>
<reference evidence="2" key="1">
    <citation type="submission" date="2022-11" db="UniProtKB">
        <authorList>
            <consortium name="WormBaseParasite"/>
        </authorList>
    </citation>
    <scope>IDENTIFICATION</scope>
</reference>